<dbReference type="InterPro" id="IPR016130">
    <property type="entry name" value="Tyr_Pase_AS"/>
</dbReference>
<keyword evidence="3" id="KW-1185">Reference proteome</keyword>
<feature type="region of interest" description="Disordered" evidence="1">
    <location>
        <begin position="36"/>
        <end position="58"/>
    </location>
</feature>
<comment type="caution">
    <text evidence="2">The sequence shown here is derived from an EMBL/GenBank/DDBJ whole genome shotgun (WGS) entry which is preliminary data.</text>
</comment>
<accession>A0AAV7LQT5</accession>
<dbReference type="AlphaFoldDB" id="A0AAV7LQT5"/>
<gene>
    <name evidence="2" type="ORF">NDU88_006469</name>
</gene>
<dbReference type="EMBL" id="JANPWB010000015">
    <property type="protein sequence ID" value="KAJ1093368.1"/>
    <property type="molecule type" value="Genomic_DNA"/>
</dbReference>
<sequence>MIGLHCRSGVRRSGGPTKRSSARITVQRNKVHLPTTTRSAEQEVLEAPDRRSLGPEARQDTHITVTVCDLDQCLNQLMGARRATET</sequence>
<name>A0AAV7LQT5_PLEWA</name>
<dbReference type="Proteomes" id="UP001066276">
    <property type="component" value="Chromosome 11"/>
</dbReference>
<evidence type="ECO:0000256" key="1">
    <source>
        <dbReference type="SAM" id="MobiDB-lite"/>
    </source>
</evidence>
<dbReference type="PROSITE" id="PS00383">
    <property type="entry name" value="TYR_PHOSPHATASE_1"/>
    <property type="match status" value="1"/>
</dbReference>
<feature type="compositionally biased region" description="Basic and acidic residues" evidence="1">
    <location>
        <begin position="47"/>
        <end position="58"/>
    </location>
</feature>
<organism evidence="2 3">
    <name type="scientific">Pleurodeles waltl</name>
    <name type="common">Iberian ribbed newt</name>
    <dbReference type="NCBI Taxonomy" id="8319"/>
    <lineage>
        <taxon>Eukaryota</taxon>
        <taxon>Metazoa</taxon>
        <taxon>Chordata</taxon>
        <taxon>Craniata</taxon>
        <taxon>Vertebrata</taxon>
        <taxon>Euteleostomi</taxon>
        <taxon>Amphibia</taxon>
        <taxon>Batrachia</taxon>
        <taxon>Caudata</taxon>
        <taxon>Salamandroidea</taxon>
        <taxon>Salamandridae</taxon>
        <taxon>Pleurodelinae</taxon>
        <taxon>Pleurodeles</taxon>
    </lineage>
</organism>
<proteinExistence type="predicted"/>
<feature type="region of interest" description="Disordered" evidence="1">
    <location>
        <begin position="1"/>
        <end position="23"/>
    </location>
</feature>
<evidence type="ECO:0000313" key="3">
    <source>
        <dbReference type="Proteomes" id="UP001066276"/>
    </source>
</evidence>
<protein>
    <submittedName>
        <fullName evidence="2">Uncharacterized protein</fullName>
    </submittedName>
</protein>
<evidence type="ECO:0000313" key="2">
    <source>
        <dbReference type="EMBL" id="KAJ1093368.1"/>
    </source>
</evidence>
<reference evidence="2" key="1">
    <citation type="journal article" date="2022" name="bioRxiv">
        <title>Sequencing and chromosome-scale assembly of the giantPleurodeles waltlgenome.</title>
        <authorList>
            <person name="Brown T."/>
            <person name="Elewa A."/>
            <person name="Iarovenko S."/>
            <person name="Subramanian E."/>
            <person name="Araus A.J."/>
            <person name="Petzold A."/>
            <person name="Susuki M."/>
            <person name="Suzuki K.-i.T."/>
            <person name="Hayashi T."/>
            <person name="Toyoda A."/>
            <person name="Oliveira C."/>
            <person name="Osipova E."/>
            <person name="Leigh N.D."/>
            <person name="Simon A."/>
            <person name="Yun M.H."/>
        </authorList>
    </citation>
    <scope>NUCLEOTIDE SEQUENCE</scope>
    <source>
        <strain evidence="2">20211129_DDA</strain>
        <tissue evidence="2">Liver</tissue>
    </source>
</reference>